<evidence type="ECO:0000313" key="3">
    <source>
        <dbReference type="EMBL" id="ORE11357.1"/>
    </source>
</evidence>
<keyword evidence="1" id="KW-0853">WD repeat</keyword>
<sequence length="58" mass="6822">KMYITQKLNHPGEVNRARYQPDQPNIIVTKQRDGDILIYDRKKSDPLLTLKGHTMEGW</sequence>
<dbReference type="PANTHER" id="PTHR22850">
    <property type="entry name" value="WD40 REPEAT FAMILY"/>
    <property type="match status" value="1"/>
</dbReference>
<dbReference type="InterPro" id="IPR036322">
    <property type="entry name" value="WD40_repeat_dom_sf"/>
</dbReference>
<name>A0A1X0RH44_RHIZD</name>
<organism evidence="3">
    <name type="scientific">Rhizopus microsporus var. microsporus</name>
    <dbReference type="NCBI Taxonomy" id="86635"/>
    <lineage>
        <taxon>Eukaryota</taxon>
        <taxon>Fungi</taxon>
        <taxon>Fungi incertae sedis</taxon>
        <taxon>Mucoromycota</taxon>
        <taxon>Mucoromycotina</taxon>
        <taxon>Mucoromycetes</taxon>
        <taxon>Mucorales</taxon>
        <taxon>Mucorineae</taxon>
        <taxon>Rhizopodaceae</taxon>
        <taxon>Rhizopus</taxon>
    </lineage>
</organism>
<dbReference type="InterPro" id="IPR015943">
    <property type="entry name" value="WD40/YVTN_repeat-like_dom_sf"/>
</dbReference>
<evidence type="ECO:0000256" key="1">
    <source>
        <dbReference type="ARBA" id="ARBA00022574"/>
    </source>
</evidence>
<gene>
    <name evidence="3" type="ORF">BCV72DRAFT_197931</name>
</gene>
<dbReference type="SUPFAM" id="SSF50978">
    <property type="entry name" value="WD40 repeat-like"/>
    <property type="match status" value="1"/>
</dbReference>
<reference evidence="3" key="1">
    <citation type="journal article" date="2016" name="Proc. Natl. Acad. Sci. U.S.A.">
        <title>Lipid metabolic changes in an early divergent fungus govern the establishment of a mutualistic symbiosis with endobacteria.</title>
        <authorList>
            <person name="Lastovetsky O.A."/>
            <person name="Gaspar M.L."/>
            <person name="Mondo S.J."/>
            <person name="LaButti K.M."/>
            <person name="Sandor L."/>
            <person name="Grigoriev I.V."/>
            <person name="Henry S.A."/>
            <person name="Pawlowska T.E."/>
        </authorList>
    </citation>
    <scope>NUCLEOTIDE SEQUENCE [LARGE SCALE GENOMIC DNA]</scope>
    <source>
        <strain evidence="3">ATCC 52814</strain>
    </source>
</reference>
<dbReference type="EMBL" id="KV921857">
    <property type="protein sequence ID" value="ORE11357.1"/>
    <property type="molecule type" value="Genomic_DNA"/>
</dbReference>
<accession>A0A1X0RH44</accession>
<dbReference type="Proteomes" id="UP000242414">
    <property type="component" value="Unassembled WGS sequence"/>
</dbReference>
<dbReference type="VEuPathDB" id="FungiDB:BCV72DRAFT_197931"/>
<evidence type="ECO:0000256" key="2">
    <source>
        <dbReference type="ARBA" id="ARBA00022737"/>
    </source>
</evidence>
<keyword evidence="2" id="KW-0677">Repeat</keyword>
<feature type="non-terminal residue" evidence="3">
    <location>
        <position position="1"/>
    </location>
</feature>
<dbReference type="AlphaFoldDB" id="A0A1X0RH44"/>
<dbReference type="Gene3D" id="2.130.10.10">
    <property type="entry name" value="YVTN repeat-like/Quinoprotein amine dehydrogenase"/>
    <property type="match status" value="1"/>
</dbReference>
<dbReference type="InterPro" id="IPR050459">
    <property type="entry name" value="WD_repeat_RBAP46/RBAP48/MSI1"/>
</dbReference>
<protein>
    <submittedName>
        <fullName evidence="3">Uncharacterized protein</fullName>
    </submittedName>
</protein>
<proteinExistence type="predicted"/>